<dbReference type="Pfam" id="PF02518">
    <property type="entry name" value="HATPase_c"/>
    <property type="match status" value="1"/>
</dbReference>
<keyword evidence="6" id="KW-0418">Kinase</keyword>
<dbReference type="InterPro" id="IPR003661">
    <property type="entry name" value="HisK_dim/P_dom"/>
</dbReference>
<dbReference type="CDD" id="cd00130">
    <property type="entry name" value="PAS"/>
    <property type="match status" value="1"/>
</dbReference>
<comment type="catalytic activity">
    <reaction evidence="1">
        <text>ATP + protein L-histidine = ADP + protein N-phospho-L-histidine.</text>
        <dbReference type="EC" id="2.7.13.3"/>
    </reaction>
</comment>
<dbReference type="InterPro" id="IPR036097">
    <property type="entry name" value="HisK_dim/P_sf"/>
</dbReference>
<evidence type="ECO:0000256" key="6">
    <source>
        <dbReference type="ARBA" id="ARBA00022777"/>
    </source>
</evidence>
<evidence type="ECO:0000256" key="7">
    <source>
        <dbReference type="ARBA" id="ARBA00022840"/>
    </source>
</evidence>
<dbReference type="Pfam" id="PF08448">
    <property type="entry name" value="PAS_4"/>
    <property type="match status" value="2"/>
</dbReference>
<evidence type="ECO:0000256" key="3">
    <source>
        <dbReference type="ARBA" id="ARBA00022553"/>
    </source>
</evidence>
<organism evidence="11 12">
    <name type="scientific">Desulfofustis limnaeus</name>
    <dbReference type="NCBI Taxonomy" id="2740163"/>
    <lineage>
        <taxon>Bacteria</taxon>
        <taxon>Pseudomonadati</taxon>
        <taxon>Thermodesulfobacteriota</taxon>
        <taxon>Desulfobulbia</taxon>
        <taxon>Desulfobulbales</taxon>
        <taxon>Desulfocapsaceae</taxon>
        <taxon>Desulfofustis</taxon>
    </lineage>
</organism>
<dbReference type="InterPro" id="IPR000014">
    <property type="entry name" value="PAS"/>
</dbReference>
<dbReference type="InterPro" id="IPR029016">
    <property type="entry name" value="GAF-like_dom_sf"/>
</dbReference>
<dbReference type="PANTHER" id="PTHR43065">
    <property type="entry name" value="SENSOR HISTIDINE KINASE"/>
    <property type="match status" value="1"/>
</dbReference>
<evidence type="ECO:0000313" key="11">
    <source>
        <dbReference type="EMBL" id="BDD86586.1"/>
    </source>
</evidence>
<feature type="domain" description="PAS" evidence="10">
    <location>
        <begin position="193"/>
        <end position="264"/>
    </location>
</feature>
<dbReference type="Proteomes" id="UP000830055">
    <property type="component" value="Chromosome"/>
</dbReference>
<keyword evidence="8" id="KW-0902">Two-component regulatory system</keyword>
<dbReference type="SMART" id="SM00388">
    <property type="entry name" value="HisKA"/>
    <property type="match status" value="1"/>
</dbReference>
<dbReference type="InterPro" id="IPR004358">
    <property type="entry name" value="Sig_transdc_His_kin-like_C"/>
</dbReference>
<dbReference type="EC" id="2.7.13.3" evidence="2"/>
<keyword evidence="7" id="KW-0067">ATP-binding</keyword>
<dbReference type="Pfam" id="PF13185">
    <property type="entry name" value="GAF_2"/>
    <property type="match status" value="1"/>
</dbReference>
<dbReference type="SUPFAM" id="SSF55874">
    <property type="entry name" value="ATPase domain of HSP90 chaperone/DNA topoisomerase II/histidine kinase"/>
    <property type="match status" value="1"/>
</dbReference>
<proteinExistence type="predicted"/>
<dbReference type="CDD" id="cd00082">
    <property type="entry name" value="HisKA"/>
    <property type="match status" value="1"/>
</dbReference>
<reference evidence="11 12" key="1">
    <citation type="submission" date="2022-01" db="EMBL/GenBank/DDBJ databases">
        <title>Desulfofustis limnae sp. nov., a novel mesophilic sulfate-reducing bacterium isolated from marsh soil.</title>
        <authorList>
            <person name="Watanabe M."/>
            <person name="Takahashi A."/>
            <person name="Kojima H."/>
            <person name="Fukui M."/>
        </authorList>
    </citation>
    <scope>NUCLEOTIDE SEQUENCE [LARGE SCALE GENOMIC DNA]</scope>
    <source>
        <strain evidence="11 12">PPLL</strain>
    </source>
</reference>
<dbReference type="Gene3D" id="1.10.287.130">
    <property type="match status" value="1"/>
</dbReference>
<dbReference type="SUPFAM" id="SSF47384">
    <property type="entry name" value="Homodimeric domain of signal transducing histidine kinase"/>
    <property type="match status" value="1"/>
</dbReference>
<dbReference type="RefSeq" id="WP_284153666.1">
    <property type="nucleotide sequence ID" value="NZ_AP025516.1"/>
</dbReference>
<dbReference type="PROSITE" id="PS50112">
    <property type="entry name" value="PAS"/>
    <property type="match status" value="2"/>
</dbReference>
<keyword evidence="12" id="KW-1185">Reference proteome</keyword>
<dbReference type="PROSITE" id="PS50109">
    <property type="entry name" value="HIS_KIN"/>
    <property type="match status" value="1"/>
</dbReference>
<dbReference type="SMART" id="SM00387">
    <property type="entry name" value="HATPase_c"/>
    <property type="match status" value="1"/>
</dbReference>
<dbReference type="PRINTS" id="PR00344">
    <property type="entry name" value="BCTRLSENSOR"/>
</dbReference>
<evidence type="ECO:0000259" key="9">
    <source>
        <dbReference type="PROSITE" id="PS50109"/>
    </source>
</evidence>
<dbReference type="SMART" id="SM00091">
    <property type="entry name" value="PAS"/>
    <property type="match status" value="2"/>
</dbReference>
<evidence type="ECO:0000256" key="8">
    <source>
        <dbReference type="ARBA" id="ARBA00023012"/>
    </source>
</evidence>
<evidence type="ECO:0000256" key="2">
    <source>
        <dbReference type="ARBA" id="ARBA00012438"/>
    </source>
</evidence>
<feature type="domain" description="PAS" evidence="10">
    <location>
        <begin position="321"/>
        <end position="391"/>
    </location>
</feature>
<dbReference type="Pfam" id="PF00512">
    <property type="entry name" value="HisKA"/>
    <property type="match status" value="1"/>
</dbReference>
<keyword evidence="3" id="KW-0597">Phosphoprotein</keyword>
<dbReference type="InterPro" id="IPR003018">
    <property type="entry name" value="GAF"/>
</dbReference>
<evidence type="ECO:0000313" key="12">
    <source>
        <dbReference type="Proteomes" id="UP000830055"/>
    </source>
</evidence>
<evidence type="ECO:0000259" key="10">
    <source>
        <dbReference type="PROSITE" id="PS50112"/>
    </source>
</evidence>
<dbReference type="InterPro" id="IPR003594">
    <property type="entry name" value="HATPase_dom"/>
</dbReference>
<dbReference type="EMBL" id="AP025516">
    <property type="protein sequence ID" value="BDD86586.1"/>
    <property type="molecule type" value="Genomic_DNA"/>
</dbReference>
<dbReference type="SUPFAM" id="SSF55781">
    <property type="entry name" value="GAF domain-like"/>
    <property type="match status" value="1"/>
</dbReference>
<dbReference type="InterPro" id="IPR005467">
    <property type="entry name" value="His_kinase_dom"/>
</dbReference>
<evidence type="ECO:0000256" key="4">
    <source>
        <dbReference type="ARBA" id="ARBA00022679"/>
    </source>
</evidence>
<dbReference type="InterPro" id="IPR013656">
    <property type="entry name" value="PAS_4"/>
</dbReference>
<gene>
    <name evidence="11" type="ORF">DPPLL_09510</name>
</gene>
<name>A0ABM7W6S9_9BACT</name>
<dbReference type="Gene3D" id="3.30.450.20">
    <property type="entry name" value="PAS domain"/>
    <property type="match status" value="2"/>
</dbReference>
<dbReference type="NCBIfam" id="TIGR00229">
    <property type="entry name" value="sensory_box"/>
    <property type="match status" value="1"/>
</dbReference>
<sequence length="682" mass="76507">MAASTSPPAAFGTKVLLRRTKVLRAINRLSNADLSRLSRNEILTRCGEIMLDNSDFCGGWVGRWNPEDNHLLPLAFFLPVQRHDGTKELFRKQVLLAEPIIEPARRAIEKRKRIVQKQINPPLHIPLLPGEFSFRSASYWPLAHRDQVYGVVAVYSIESSSFPKSELDFLDGTITDLSLALFAHNVSLLLQSERDFNNEIIDSIQALMVSVTPCGKIIRFNQEAERVTGFLQQEVLQRYWVDVLLAPESRPHYQNLISDLLKSEPHHLSFRAPLSTRDGGQRTIDWHSSIKPDVEKGTVGMVLFGLDITDRLAADRRYDSAVAKWENIFSTIQDPALIVNRSGTILDANHATLTASRKNREEVIGKSLCVILHGGRQRETACPLETIVQSGKSRILHTELNGLHGDYLLTISPCPRASVNDDMTLLVARDMTEEERHRAEAIRAAQLASIGELAAGVAHEINNPINGILNYAQMLRDLSPNEQGEKIASRIIDQSQRIAGIVKNLLDFSRPRIEEAEPVKCPSLLQDCIELVRHQLTKDDIKLEFEFDKPLPLIYCNASQVQQVLLNVISNSRYALNERYAKPHPNKKIFFHGSLIHHGRTPYVRISVTDYGTGLEHRLIERVFEPFFSTKPDGQGTGLGLSISYGLIRDNGGYLRIKSRYGSYTTVQLDLPVVAGEGGTHA</sequence>
<dbReference type="Gene3D" id="3.30.565.10">
    <property type="entry name" value="Histidine kinase-like ATPase, C-terminal domain"/>
    <property type="match status" value="1"/>
</dbReference>
<dbReference type="Gene3D" id="3.30.450.40">
    <property type="match status" value="1"/>
</dbReference>
<feature type="domain" description="Histidine kinase" evidence="9">
    <location>
        <begin position="456"/>
        <end position="675"/>
    </location>
</feature>
<evidence type="ECO:0000256" key="1">
    <source>
        <dbReference type="ARBA" id="ARBA00000085"/>
    </source>
</evidence>
<accession>A0ABM7W6S9</accession>
<keyword evidence="4" id="KW-0808">Transferase</keyword>
<dbReference type="InterPro" id="IPR036890">
    <property type="entry name" value="HATPase_C_sf"/>
</dbReference>
<dbReference type="SUPFAM" id="SSF55785">
    <property type="entry name" value="PYP-like sensor domain (PAS domain)"/>
    <property type="match status" value="2"/>
</dbReference>
<protein>
    <recommendedName>
        <fullName evidence="2">histidine kinase</fullName>
        <ecNumber evidence="2">2.7.13.3</ecNumber>
    </recommendedName>
</protein>
<evidence type="ECO:0000256" key="5">
    <source>
        <dbReference type="ARBA" id="ARBA00022741"/>
    </source>
</evidence>
<dbReference type="PANTHER" id="PTHR43065:SF10">
    <property type="entry name" value="PEROXIDE STRESS-ACTIVATED HISTIDINE KINASE MAK3"/>
    <property type="match status" value="1"/>
</dbReference>
<keyword evidence="5" id="KW-0547">Nucleotide-binding</keyword>
<dbReference type="InterPro" id="IPR035965">
    <property type="entry name" value="PAS-like_dom_sf"/>
</dbReference>